<feature type="compositionally biased region" description="Low complexity" evidence="1">
    <location>
        <begin position="209"/>
        <end position="222"/>
    </location>
</feature>
<gene>
    <name evidence="2" type="ORF">QQS21_012226</name>
</gene>
<dbReference type="EMBL" id="JASWJB010000488">
    <property type="protein sequence ID" value="KAK2590096.1"/>
    <property type="molecule type" value="Genomic_DNA"/>
</dbReference>
<accession>A0AAJ0FMK5</accession>
<evidence type="ECO:0000256" key="1">
    <source>
        <dbReference type="SAM" id="MobiDB-lite"/>
    </source>
</evidence>
<protein>
    <recommendedName>
        <fullName evidence="4">C2H2-type domain-containing protein</fullName>
    </recommendedName>
</protein>
<feature type="compositionally biased region" description="Polar residues" evidence="1">
    <location>
        <begin position="171"/>
        <end position="195"/>
    </location>
</feature>
<evidence type="ECO:0008006" key="4">
    <source>
        <dbReference type="Google" id="ProtNLM"/>
    </source>
</evidence>
<name>A0AAJ0FMK5_9HYPO</name>
<sequence>MSSPIEDLRFVSPKMTRKANIVDPGRPLARPPMSLQGRFPIEKHGVSLEECLASLSRRPCSTVYVSFILALSMDEYYLTTPSQSHFTHDLEYTAYINDRRPRSLAMDVQGLNIQNMDYCFGKCKDSSLAYATLSETSLRSTQQYDQADSSSQAYQSENESIYDSPMPPSPMTNRLSTGSFPSPNHYQLSPSSTGTALYYSSPKLDLDSDTPSPSDDAYSTSTLSQPGRDYPVCCLYPGCNAKPFKRRADLDRHYKHRHASESQKVSFNCDYPRCSRRRDPFHRLDHFRDHLREFHKEDIEKRGGPVNQEWFENRRVSSTWWRCSKCLHRIYIEKSGYECPDCKTPCQTKRKEARRRS</sequence>
<organism evidence="2 3">
    <name type="scientific">Conoideocrella luteorostrata</name>
    <dbReference type="NCBI Taxonomy" id="1105319"/>
    <lineage>
        <taxon>Eukaryota</taxon>
        <taxon>Fungi</taxon>
        <taxon>Dikarya</taxon>
        <taxon>Ascomycota</taxon>
        <taxon>Pezizomycotina</taxon>
        <taxon>Sordariomycetes</taxon>
        <taxon>Hypocreomycetidae</taxon>
        <taxon>Hypocreales</taxon>
        <taxon>Clavicipitaceae</taxon>
        <taxon>Conoideocrella</taxon>
    </lineage>
</organism>
<keyword evidence="3" id="KW-1185">Reference proteome</keyword>
<evidence type="ECO:0000313" key="2">
    <source>
        <dbReference type="EMBL" id="KAK2590096.1"/>
    </source>
</evidence>
<evidence type="ECO:0000313" key="3">
    <source>
        <dbReference type="Proteomes" id="UP001251528"/>
    </source>
</evidence>
<dbReference type="Proteomes" id="UP001251528">
    <property type="component" value="Unassembled WGS sequence"/>
</dbReference>
<proteinExistence type="predicted"/>
<dbReference type="AlphaFoldDB" id="A0AAJ0FMK5"/>
<dbReference type="Gene3D" id="3.30.160.60">
    <property type="entry name" value="Classic Zinc Finger"/>
    <property type="match status" value="1"/>
</dbReference>
<feature type="region of interest" description="Disordered" evidence="1">
    <location>
        <begin position="139"/>
        <end position="223"/>
    </location>
</feature>
<feature type="compositionally biased region" description="Low complexity" evidence="1">
    <location>
        <begin position="142"/>
        <end position="156"/>
    </location>
</feature>
<comment type="caution">
    <text evidence="2">The sequence shown here is derived from an EMBL/GenBank/DDBJ whole genome shotgun (WGS) entry which is preliminary data.</text>
</comment>
<reference evidence="2" key="1">
    <citation type="submission" date="2023-06" db="EMBL/GenBank/DDBJ databases">
        <title>Conoideocrella luteorostrata (Hypocreales: Clavicipitaceae), a potential biocontrol fungus for elongate hemlock scale in United States Christmas tree production areas.</title>
        <authorList>
            <person name="Barrett H."/>
            <person name="Lovett B."/>
            <person name="Macias A.M."/>
            <person name="Stajich J.E."/>
            <person name="Kasson M.T."/>
        </authorList>
    </citation>
    <scope>NUCLEOTIDE SEQUENCE</scope>
    <source>
        <strain evidence="2">ARSEF 14590</strain>
    </source>
</reference>